<feature type="compositionally biased region" description="Low complexity" evidence="1">
    <location>
        <begin position="1"/>
        <end position="20"/>
    </location>
</feature>
<dbReference type="PANTHER" id="PTHR31672">
    <property type="entry name" value="BNACNNG10540D PROTEIN"/>
    <property type="match status" value="1"/>
</dbReference>
<dbReference type="InterPro" id="IPR050796">
    <property type="entry name" value="SCF_F-box_component"/>
</dbReference>
<dbReference type="Gene3D" id="2.120.10.80">
    <property type="entry name" value="Kelch-type beta propeller"/>
    <property type="match status" value="1"/>
</dbReference>
<dbReference type="Pfam" id="PF12937">
    <property type="entry name" value="F-box-like"/>
    <property type="match status" value="1"/>
</dbReference>
<feature type="region of interest" description="Disordered" evidence="1">
    <location>
        <begin position="1"/>
        <end position="23"/>
    </location>
</feature>
<dbReference type="AlphaFoldDB" id="D8SSP9"/>
<protein>
    <recommendedName>
        <fullName evidence="2">F-box domain-containing protein</fullName>
    </recommendedName>
</protein>
<accession>D8SSP9</accession>
<dbReference type="EMBL" id="GL377638">
    <property type="protein sequence ID" value="EFJ12521.1"/>
    <property type="molecule type" value="Genomic_DNA"/>
</dbReference>
<gene>
    <name evidence="4" type="ORF">SELMODRAFT_123864</name>
    <name evidence="3" type="ORF">SELMODRAFT_128630</name>
</gene>
<evidence type="ECO:0000313" key="4">
    <source>
        <dbReference type="EMBL" id="EFJ12521.1"/>
    </source>
</evidence>
<dbReference type="Gene3D" id="1.20.1280.50">
    <property type="match status" value="1"/>
</dbReference>
<dbReference type="NCBIfam" id="TIGR01640">
    <property type="entry name" value="F_box_assoc_1"/>
    <property type="match status" value="1"/>
</dbReference>
<keyword evidence="5" id="KW-1185">Reference proteome</keyword>
<feature type="domain" description="F-box" evidence="2">
    <location>
        <begin position="22"/>
        <end position="67"/>
    </location>
</feature>
<dbReference type="Gramene" id="EFJ10251">
    <property type="protein sequence ID" value="EFJ10251"/>
    <property type="gene ID" value="SELMODRAFT_128630"/>
</dbReference>
<dbReference type="OMA" id="CAVRWML"/>
<proteinExistence type="predicted"/>
<dbReference type="KEGG" id="smo:SELMODRAFT_128630"/>
<dbReference type="FunCoup" id="D8SSP9">
    <property type="interactions" value="381"/>
</dbReference>
<dbReference type="InParanoid" id="D8SSP9"/>
<dbReference type="eggNOG" id="ENOG502QUHY">
    <property type="taxonomic scope" value="Eukaryota"/>
</dbReference>
<dbReference type="KEGG" id="smo:SELMODRAFT_123864"/>
<evidence type="ECO:0000313" key="5">
    <source>
        <dbReference type="Proteomes" id="UP000001514"/>
    </source>
</evidence>
<evidence type="ECO:0000313" key="3">
    <source>
        <dbReference type="EMBL" id="EFJ10251.1"/>
    </source>
</evidence>
<sequence length="381" mass="42159">MTATAAASSATATSATASPSSDDEFSSLPDDLLEKIFAALPLLSLFRARAVCKRWHGITTSKSFMALCAQVTTHKPWYLMYKDSEKMVGVAFDPTSRKWHNFVLPPLDDPSASFVASAGGLACFLDKTNSEVAYVCNPMTKAWRQLPRPPERLSSDYCAVAMCVQGEDYKIVVARSTPVTNDYAQWSLSIEVYDSGLAAWRSPRFKLLQGWRPGEESNICNGVFYCVTHSTVGAGHDYSRHGLIAYDISHGAFQDLILPMPCSLSCVRLVNCWERLVMVGGIGTYDFIKGVGVWELQGEWKQISRMPTKQFHGFAGGLDDVFSCSGHGDLIYIHSYGSPQLMVFDIPQGSWTWARACPVLKRDPLHLFTGFCFQPRLDVSV</sequence>
<dbReference type="Pfam" id="PF24750">
    <property type="entry name" value="b-prop_At3g26010-like"/>
    <property type="match status" value="1"/>
</dbReference>
<dbReference type="SMART" id="SM00256">
    <property type="entry name" value="FBOX"/>
    <property type="match status" value="1"/>
</dbReference>
<dbReference type="PROSITE" id="PS50181">
    <property type="entry name" value="FBOX"/>
    <property type="match status" value="1"/>
</dbReference>
<dbReference type="SUPFAM" id="SSF81383">
    <property type="entry name" value="F-box domain"/>
    <property type="match status" value="1"/>
</dbReference>
<evidence type="ECO:0000256" key="1">
    <source>
        <dbReference type="SAM" id="MobiDB-lite"/>
    </source>
</evidence>
<dbReference type="InterPro" id="IPR056592">
    <property type="entry name" value="Beta-prop_At3g26010-like"/>
</dbReference>
<dbReference type="InterPro" id="IPR001810">
    <property type="entry name" value="F-box_dom"/>
</dbReference>
<dbReference type="InterPro" id="IPR036047">
    <property type="entry name" value="F-box-like_dom_sf"/>
</dbReference>
<name>D8SSP9_SELML</name>
<reference evidence="4 5" key="1">
    <citation type="journal article" date="2011" name="Science">
        <title>The Selaginella genome identifies genetic changes associated with the evolution of vascular plants.</title>
        <authorList>
            <person name="Banks J.A."/>
            <person name="Nishiyama T."/>
            <person name="Hasebe M."/>
            <person name="Bowman J.L."/>
            <person name="Gribskov M."/>
            <person name="dePamphilis C."/>
            <person name="Albert V.A."/>
            <person name="Aono N."/>
            <person name="Aoyama T."/>
            <person name="Ambrose B.A."/>
            <person name="Ashton N.W."/>
            <person name="Axtell M.J."/>
            <person name="Barker E."/>
            <person name="Barker M.S."/>
            <person name="Bennetzen J.L."/>
            <person name="Bonawitz N.D."/>
            <person name="Chapple C."/>
            <person name="Cheng C."/>
            <person name="Correa L.G."/>
            <person name="Dacre M."/>
            <person name="DeBarry J."/>
            <person name="Dreyer I."/>
            <person name="Elias M."/>
            <person name="Engstrom E.M."/>
            <person name="Estelle M."/>
            <person name="Feng L."/>
            <person name="Finet C."/>
            <person name="Floyd S.K."/>
            <person name="Frommer W.B."/>
            <person name="Fujita T."/>
            <person name="Gramzow L."/>
            <person name="Gutensohn M."/>
            <person name="Harholt J."/>
            <person name="Hattori M."/>
            <person name="Heyl A."/>
            <person name="Hirai T."/>
            <person name="Hiwatashi Y."/>
            <person name="Ishikawa M."/>
            <person name="Iwata M."/>
            <person name="Karol K.G."/>
            <person name="Koehler B."/>
            <person name="Kolukisaoglu U."/>
            <person name="Kubo M."/>
            <person name="Kurata T."/>
            <person name="Lalonde S."/>
            <person name="Li K."/>
            <person name="Li Y."/>
            <person name="Litt A."/>
            <person name="Lyons E."/>
            <person name="Manning G."/>
            <person name="Maruyama T."/>
            <person name="Michael T.P."/>
            <person name="Mikami K."/>
            <person name="Miyazaki S."/>
            <person name="Morinaga S."/>
            <person name="Murata T."/>
            <person name="Mueller-Roeber B."/>
            <person name="Nelson D.R."/>
            <person name="Obara M."/>
            <person name="Oguri Y."/>
            <person name="Olmstead R.G."/>
            <person name="Onodera N."/>
            <person name="Petersen B.L."/>
            <person name="Pils B."/>
            <person name="Prigge M."/>
            <person name="Rensing S.A."/>
            <person name="Riano-Pachon D.M."/>
            <person name="Roberts A.W."/>
            <person name="Sato Y."/>
            <person name="Scheller H.V."/>
            <person name="Schulz B."/>
            <person name="Schulz C."/>
            <person name="Shakirov E.V."/>
            <person name="Shibagaki N."/>
            <person name="Shinohara N."/>
            <person name="Shippen D.E."/>
            <person name="Soerensen I."/>
            <person name="Sotooka R."/>
            <person name="Sugimoto N."/>
            <person name="Sugita M."/>
            <person name="Sumikawa N."/>
            <person name="Tanurdzic M."/>
            <person name="Theissen G."/>
            <person name="Ulvskov P."/>
            <person name="Wakazuki S."/>
            <person name="Weng J.K."/>
            <person name="Willats W.W."/>
            <person name="Wipf D."/>
            <person name="Wolf P.G."/>
            <person name="Yang L."/>
            <person name="Zimmer A.D."/>
            <person name="Zhu Q."/>
            <person name="Mitros T."/>
            <person name="Hellsten U."/>
            <person name="Loque D."/>
            <person name="Otillar R."/>
            <person name="Salamov A."/>
            <person name="Schmutz J."/>
            <person name="Shapiro H."/>
            <person name="Lindquist E."/>
            <person name="Lucas S."/>
            <person name="Rokhsar D."/>
            <person name="Grigoriev I.V."/>
        </authorList>
    </citation>
    <scope>NUCLEOTIDE SEQUENCE [LARGE SCALE GENOMIC DNA]</scope>
</reference>
<dbReference type="Proteomes" id="UP000001514">
    <property type="component" value="Unassembled WGS sequence"/>
</dbReference>
<dbReference type="OrthoDB" id="3219396at2759"/>
<dbReference type="Gramene" id="EFJ12521">
    <property type="protein sequence ID" value="EFJ12521"/>
    <property type="gene ID" value="SELMODRAFT_123864"/>
</dbReference>
<dbReference type="HOGENOM" id="CLU_038778_3_0_1"/>
<dbReference type="FunFam" id="1.20.1280.50:FF:000030">
    <property type="entry name" value="F-box/kelch-repeat protein At3g61590"/>
    <property type="match status" value="1"/>
</dbReference>
<dbReference type="InterPro" id="IPR015915">
    <property type="entry name" value="Kelch-typ_b-propeller"/>
</dbReference>
<dbReference type="InterPro" id="IPR017451">
    <property type="entry name" value="F-box-assoc_interact_dom"/>
</dbReference>
<dbReference type="CDD" id="cd22157">
    <property type="entry name" value="F-box_AtFBW1-like"/>
    <property type="match status" value="1"/>
</dbReference>
<dbReference type="PANTHER" id="PTHR31672:SF2">
    <property type="entry name" value="F-BOX DOMAIN-CONTAINING PROTEIN"/>
    <property type="match status" value="1"/>
</dbReference>
<evidence type="ECO:0000259" key="2">
    <source>
        <dbReference type="PROSITE" id="PS50181"/>
    </source>
</evidence>
<dbReference type="SUPFAM" id="SSF117281">
    <property type="entry name" value="Kelch motif"/>
    <property type="match status" value="1"/>
</dbReference>
<dbReference type="EMBL" id="GL377655">
    <property type="protein sequence ID" value="EFJ10251.1"/>
    <property type="molecule type" value="Genomic_DNA"/>
</dbReference>
<organism evidence="5">
    <name type="scientific">Selaginella moellendorffii</name>
    <name type="common">Spikemoss</name>
    <dbReference type="NCBI Taxonomy" id="88036"/>
    <lineage>
        <taxon>Eukaryota</taxon>
        <taxon>Viridiplantae</taxon>
        <taxon>Streptophyta</taxon>
        <taxon>Embryophyta</taxon>
        <taxon>Tracheophyta</taxon>
        <taxon>Lycopodiopsida</taxon>
        <taxon>Selaginellales</taxon>
        <taxon>Selaginellaceae</taxon>
        <taxon>Selaginella</taxon>
    </lineage>
</organism>